<name>A0A202BZN0_9FLAO</name>
<sequence>MKQNNLYLKYNPGAEIIAIPFIVSRIIKGKNIKELLYDIINAIREKAANVKLNELEKFEAQIEYNNIENFFATHFKALENSNEHTFEDKIKYCLKKYAKESKSLLSAANTVVLEENFLKGAQETLFYYFIINENKKPKKTFQSIFANKENYNKFISIMKNNSYLNENNKIDIPIIFFAGILTFLKKNGIIKKVKNIDIVKFLKDDFNFEISPSSFSSATPYPTKDEEKKLFDDLSKEFMIKY</sequence>
<evidence type="ECO:0000313" key="2">
    <source>
        <dbReference type="Proteomes" id="UP000196355"/>
    </source>
</evidence>
<dbReference type="RefSeq" id="WP_087709647.1">
    <property type="nucleotide sequence ID" value="NZ_MVAG01000119.1"/>
</dbReference>
<keyword evidence="2" id="KW-1185">Reference proteome</keyword>
<proteinExistence type="predicted"/>
<organism evidence="1 2">
    <name type="scientific">Chryseobacterium mucoviscidosis</name>
    <dbReference type="NCBI Taxonomy" id="1945581"/>
    <lineage>
        <taxon>Bacteria</taxon>
        <taxon>Pseudomonadati</taxon>
        <taxon>Bacteroidota</taxon>
        <taxon>Flavobacteriia</taxon>
        <taxon>Flavobacteriales</taxon>
        <taxon>Weeksellaceae</taxon>
        <taxon>Chryseobacterium group</taxon>
        <taxon>Chryseobacterium</taxon>
    </lineage>
</organism>
<reference evidence="2" key="1">
    <citation type="submission" date="2017-02" db="EMBL/GenBank/DDBJ databases">
        <authorList>
            <person name="Tetz G."/>
            <person name="Tetz V."/>
        </authorList>
    </citation>
    <scope>NUCLEOTIDE SEQUENCE [LARGE SCALE GENOMIC DNA]</scope>
    <source>
        <strain evidence="2">VT16-26</strain>
    </source>
</reference>
<protein>
    <submittedName>
        <fullName evidence="1">Uncharacterized protein</fullName>
    </submittedName>
</protein>
<comment type="caution">
    <text evidence="1">The sequence shown here is derived from an EMBL/GenBank/DDBJ whole genome shotgun (WGS) entry which is preliminary data.</text>
</comment>
<gene>
    <name evidence="1" type="ORF">B0E34_11700</name>
</gene>
<accession>A0A202BZN0</accession>
<dbReference type="Proteomes" id="UP000196355">
    <property type="component" value="Unassembled WGS sequence"/>
</dbReference>
<evidence type="ECO:0000313" key="1">
    <source>
        <dbReference type="EMBL" id="OVE56979.1"/>
    </source>
</evidence>
<dbReference type="EMBL" id="MVAG01000119">
    <property type="protein sequence ID" value="OVE56979.1"/>
    <property type="molecule type" value="Genomic_DNA"/>
</dbReference>
<dbReference type="AlphaFoldDB" id="A0A202BZN0"/>